<protein>
    <recommendedName>
        <fullName evidence="11">Regulatory protein MsrR</fullName>
    </recommendedName>
</protein>
<accession>A0A8J7G1G2</accession>
<feature type="transmembrane region" description="Helical" evidence="12">
    <location>
        <begin position="20"/>
        <end position="40"/>
    </location>
</feature>
<dbReference type="Pfam" id="PF03816">
    <property type="entry name" value="LytR_cpsA_psr"/>
    <property type="match status" value="1"/>
</dbReference>
<keyword evidence="5" id="KW-0735">Signal-anchor</keyword>
<evidence type="ECO:0000259" key="13">
    <source>
        <dbReference type="Pfam" id="PF03816"/>
    </source>
</evidence>
<keyword evidence="9" id="KW-0804">Transcription</keyword>
<dbReference type="PANTHER" id="PTHR33392:SF8">
    <property type="entry name" value="REGULATORY PROTEIN MSRR"/>
    <property type="match status" value="1"/>
</dbReference>
<evidence type="ECO:0000313" key="15">
    <source>
        <dbReference type="Proteomes" id="UP000622653"/>
    </source>
</evidence>
<evidence type="ECO:0000256" key="3">
    <source>
        <dbReference type="ARBA" id="ARBA00022475"/>
    </source>
</evidence>
<gene>
    <name evidence="14" type="ORF">IRY55_03450</name>
</gene>
<evidence type="ECO:0000256" key="8">
    <source>
        <dbReference type="ARBA" id="ARBA00023136"/>
    </source>
</evidence>
<dbReference type="InterPro" id="IPR050922">
    <property type="entry name" value="LytR/CpsA/Psr_CW_biosynth"/>
</dbReference>
<feature type="domain" description="Cell envelope-related transcriptional attenuator" evidence="13">
    <location>
        <begin position="86"/>
        <end position="229"/>
    </location>
</feature>
<dbReference type="PANTHER" id="PTHR33392">
    <property type="entry name" value="POLYISOPRENYL-TEICHOIC ACID--PEPTIDOGLYCAN TEICHOIC ACID TRANSFERASE TAGU"/>
    <property type="match status" value="1"/>
</dbReference>
<sequence length="312" mass="35573">MNEFEQPRKKKRKLRKVRTLFTLAVFTLFGGIIYSTYQYYVGTQMAREAMSIEPGPFTSDLVDPTNPSVENILLLGVDDDGSGKSRTDTMMVLSWDQAKQSIKIVSFMRDIYAEIPGYRSYKLNTAFYLNGVQGTKDAIQTMFDIPIHHYALVDFKTFETMVDIAFPQGLEVNVEKEMSEKIGVHLMPGVQRLNGQEALGYARFRADEEGDFGRVRRQQQVLEAMQQNLLSFTTLKQIPKTLGAVTQFIETDMSPIDELSKAMKVVTSRDLTVETMTIPIDHSYRFVTYEHAGSVIEIDRQQNAEALQQFLQ</sequence>
<evidence type="ECO:0000256" key="1">
    <source>
        <dbReference type="ARBA" id="ARBA00004401"/>
    </source>
</evidence>
<keyword evidence="15" id="KW-1185">Reference proteome</keyword>
<evidence type="ECO:0000256" key="11">
    <source>
        <dbReference type="ARBA" id="ARBA00040752"/>
    </source>
</evidence>
<evidence type="ECO:0000256" key="5">
    <source>
        <dbReference type="ARBA" id="ARBA00022968"/>
    </source>
</evidence>
<dbReference type="AlphaFoldDB" id="A0A8J7G1G2"/>
<dbReference type="RefSeq" id="WP_194561851.1">
    <property type="nucleotide sequence ID" value="NZ_JADKPV010000001.1"/>
</dbReference>
<evidence type="ECO:0000256" key="7">
    <source>
        <dbReference type="ARBA" id="ARBA00023015"/>
    </source>
</evidence>
<dbReference type="GO" id="GO:0005886">
    <property type="term" value="C:plasma membrane"/>
    <property type="evidence" value="ECO:0007669"/>
    <property type="project" value="UniProtKB-SubCell"/>
</dbReference>
<evidence type="ECO:0000256" key="9">
    <source>
        <dbReference type="ARBA" id="ARBA00023163"/>
    </source>
</evidence>
<comment type="subcellular location">
    <subcellularLocation>
        <location evidence="1">Cell membrane</location>
        <topology evidence="1">Single-pass type II membrane protein</topology>
    </subcellularLocation>
</comment>
<reference evidence="14" key="1">
    <citation type="submission" date="2020-11" db="EMBL/GenBank/DDBJ databases">
        <title>Multidrug resistant novel bacterium Savagea serpentis sp. nov., isolated from the scats of a vine snake (Ahaetulla nasuta).</title>
        <authorList>
            <person name="Venkata Ramana V."/>
            <person name="Vikas Patil S."/>
            <person name="Yogita Lugani V."/>
        </authorList>
    </citation>
    <scope>NUCLEOTIDE SEQUENCE</scope>
    <source>
        <strain evidence="14">SN6</strain>
    </source>
</reference>
<dbReference type="InterPro" id="IPR004474">
    <property type="entry name" value="LytR_CpsA_psr"/>
</dbReference>
<keyword evidence="7" id="KW-0805">Transcription regulation</keyword>
<keyword evidence="4 12" id="KW-0812">Transmembrane</keyword>
<evidence type="ECO:0000256" key="4">
    <source>
        <dbReference type="ARBA" id="ARBA00022692"/>
    </source>
</evidence>
<keyword evidence="3" id="KW-1003">Cell membrane</keyword>
<dbReference type="Proteomes" id="UP000622653">
    <property type="component" value="Unassembled WGS sequence"/>
</dbReference>
<dbReference type="NCBIfam" id="TIGR00350">
    <property type="entry name" value="lytR_cpsA_psr"/>
    <property type="match status" value="1"/>
</dbReference>
<dbReference type="EMBL" id="JADKPV010000001">
    <property type="protein sequence ID" value="MBF4500410.1"/>
    <property type="molecule type" value="Genomic_DNA"/>
</dbReference>
<keyword evidence="8 12" id="KW-0472">Membrane</keyword>
<evidence type="ECO:0000313" key="14">
    <source>
        <dbReference type="EMBL" id="MBF4500410.1"/>
    </source>
</evidence>
<comment type="caution">
    <text evidence="14">The sequence shown here is derived from an EMBL/GenBank/DDBJ whole genome shotgun (WGS) entry which is preliminary data.</text>
</comment>
<evidence type="ECO:0000256" key="10">
    <source>
        <dbReference type="ARBA" id="ARBA00037178"/>
    </source>
</evidence>
<keyword evidence="6 12" id="KW-1133">Transmembrane helix</keyword>
<proteinExistence type="inferred from homology"/>
<evidence type="ECO:0000256" key="2">
    <source>
        <dbReference type="ARBA" id="ARBA00006068"/>
    </source>
</evidence>
<comment type="similarity">
    <text evidence="2">Belongs to the LytR/CpsA/Psr (LCP) family.</text>
</comment>
<comment type="function">
    <text evidence="10">Involved in SarA attenuation. Affects resistance to oxacillin and teicoplanin, as well as the synthesis of virulence factors.</text>
</comment>
<organism evidence="14 15">
    <name type="scientific">Savagea serpentis</name>
    <dbReference type="NCBI Taxonomy" id="2785297"/>
    <lineage>
        <taxon>Bacteria</taxon>
        <taxon>Bacillati</taxon>
        <taxon>Bacillota</taxon>
        <taxon>Bacilli</taxon>
        <taxon>Bacillales</taxon>
        <taxon>Caryophanaceae</taxon>
        <taxon>Savagea</taxon>
    </lineage>
</organism>
<dbReference type="Gene3D" id="3.40.630.190">
    <property type="entry name" value="LCP protein"/>
    <property type="match status" value="1"/>
</dbReference>
<name>A0A8J7G1G2_9BACL</name>
<evidence type="ECO:0000256" key="6">
    <source>
        <dbReference type="ARBA" id="ARBA00022989"/>
    </source>
</evidence>
<evidence type="ECO:0000256" key="12">
    <source>
        <dbReference type="SAM" id="Phobius"/>
    </source>
</evidence>